<dbReference type="InterPro" id="IPR029058">
    <property type="entry name" value="AB_hydrolase_fold"/>
</dbReference>
<feature type="compositionally biased region" description="Basic and acidic residues" evidence="1">
    <location>
        <begin position="228"/>
        <end position="237"/>
    </location>
</feature>
<accession>A0ABR8UIA0</accession>
<gene>
    <name evidence="3" type="ORF">H9645_04995</name>
</gene>
<feature type="chain" id="PRO_5045951132" evidence="2">
    <location>
        <begin position="26"/>
        <end position="650"/>
    </location>
</feature>
<evidence type="ECO:0000256" key="1">
    <source>
        <dbReference type="SAM" id="MobiDB-lite"/>
    </source>
</evidence>
<feature type="compositionally biased region" description="Polar residues" evidence="1">
    <location>
        <begin position="640"/>
        <end position="650"/>
    </location>
</feature>
<dbReference type="Gene3D" id="3.40.50.1820">
    <property type="entry name" value="alpha/beta hydrolase"/>
    <property type="match status" value="1"/>
</dbReference>
<evidence type="ECO:0000313" key="3">
    <source>
        <dbReference type="EMBL" id="MBD7987379.1"/>
    </source>
</evidence>
<dbReference type="Proteomes" id="UP000647183">
    <property type="component" value="Unassembled WGS sequence"/>
</dbReference>
<proteinExistence type="predicted"/>
<dbReference type="EMBL" id="JACSQJ010000002">
    <property type="protein sequence ID" value="MBD7987379.1"/>
    <property type="molecule type" value="Genomic_DNA"/>
</dbReference>
<dbReference type="NCBIfam" id="NF041940">
    <property type="entry name" value="choice_anch_X"/>
    <property type="match status" value="1"/>
</dbReference>
<organism evidence="3 4">
    <name type="scientific">Luteimonas colneyensis</name>
    <dbReference type="NCBI Taxonomy" id="2762230"/>
    <lineage>
        <taxon>Bacteria</taxon>
        <taxon>Pseudomonadati</taxon>
        <taxon>Pseudomonadota</taxon>
        <taxon>Gammaproteobacteria</taxon>
        <taxon>Lysobacterales</taxon>
        <taxon>Lysobacteraceae</taxon>
        <taxon>Luteimonas</taxon>
    </lineage>
</organism>
<reference evidence="3 4" key="1">
    <citation type="submission" date="2020-08" db="EMBL/GenBank/DDBJ databases">
        <title>A Genomic Blueprint of the Chicken Gut Microbiome.</title>
        <authorList>
            <person name="Gilroy R."/>
            <person name="Ravi A."/>
            <person name="Getino M."/>
            <person name="Pursley I."/>
            <person name="Horton D.L."/>
            <person name="Alikhan N.-F."/>
            <person name="Baker D."/>
            <person name="Gharbi K."/>
            <person name="Hall N."/>
            <person name="Watson M."/>
            <person name="Adriaenssens E.M."/>
            <person name="Foster-Nyarko E."/>
            <person name="Jarju S."/>
            <person name="Secka A."/>
            <person name="Antonio M."/>
            <person name="Oren A."/>
            <person name="Chaudhuri R."/>
            <person name="La Ragione R.M."/>
            <person name="Hildebrand F."/>
            <person name="Pallen M.J."/>
        </authorList>
    </citation>
    <scope>NUCLEOTIDE SEQUENCE [LARGE SCALE GENOMIC DNA]</scope>
    <source>
        <strain evidence="3 4">Sa2BVA3</strain>
    </source>
</reference>
<keyword evidence="2" id="KW-0732">Signal</keyword>
<feature type="region of interest" description="Disordered" evidence="1">
    <location>
        <begin position="614"/>
        <end position="650"/>
    </location>
</feature>
<protein>
    <submittedName>
        <fullName evidence="3">Conditioned medium factor</fullName>
    </submittedName>
</protein>
<name>A0ABR8UIA0_9GAMM</name>
<evidence type="ECO:0000256" key="2">
    <source>
        <dbReference type="SAM" id="SignalP"/>
    </source>
</evidence>
<comment type="caution">
    <text evidence="3">The sequence shown here is derived from an EMBL/GenBank/DDBJ whole genome shotgun (WGS) entry which is preliminary data.</text>
</comment>
<feature type="signal peptide" evidence="2">
    <location>
        <begin position="1"/>
        <end position="25"/>
    </location>
</feature>
<keyword evidence="4" id="KW-1185">Reference proteome</keyword>
<sequence length="650" mass="68307">MRKRTGTVVRTMLCASMLIAMGTGAATGAGRAPLQPKQLAGPATEFEAMRAPDPADAAILSRSALLPVVFDASGHATLRVPVHHGRLDAMLLSGGADWSPRLVSPAGVELAQATLARGARASRLGGEHDGQSGTVVRLDGLVRGDWTLHLQARPGEGGRGYLLLKGDDRLELASHQAHRRQLVGERMDIVAMLAADDGTRVALGRDAGHVRSAQLRIVAPDGTATLRPMHDDGRHGDGGAGDGRLAGGFVPDATGTWIAQVIVHGHDRLGTPFVRTAEHALPVIEAGPRLAAGTASAAYSSPGRLSVRLPLANAGKGAHYRVLAEVWGRDGKGGEVPVAWIGGMAEAGDGGLSLGLDERWIARAGALAPFELRALRIEDPDHFIPLATATRLPLSTPRLRLARTAPARQAAIDELMTMGPRPAAADARAAATGRKLVLVHGYCSGGVWPQAQFANSATFLDANQNRSHDQFAQRIKSFGAQWNSFGTVAHSQGGAASLHLYAYYWSGLDNASGSRLMQSVGTPYQGTNLSGIIATVGNWFGVACGSNSNMTYSGASAWLAGIPTSARSKVNYYTTAFRTTNWYTNDYCNAASDLVLGDPEDGTVERAYAQLPGATNRGHTAGQCHTAGMRDPAQYRDSSRNATMSSNAAR</sequence>
<evidence type="ECO:0000313" key="4">
    <source>
        <dbReference type="Proteomes" id="UP000647183"/>
    </source>
</evidence>
<feature type="region of interest" description="Disordered" evidence="1">
    <location>
        <begin position="224"/>
        <end position="243"/>
    </location>
</feature>